<feature type="domain" description="Fe/B12 periplasmic-binding" evidence="6">
    <location>
        <begin position="91"/>
        <end position="365"/>
    </location>
</feature>
<dbReference type="Proteomes" id="UP000199065">
    <property type="component" value="Unassembled WGS sequence"/>
</dbReference>
<organism evidence="7 8">
    <name type="scientific">Corynebacterium spheniscorum</name>
    <dbReference type="NCBI Taxonomy" id="185761"/>
    <lineage>
        <taxon>Bacteria</taxon>
        <taxon>Bacillati</taxon>
        <taxon>Actinomycetota</taxon>
        <taxon>Actinomycetes</taxon>
        <taxon>Mycobacteriales</taxon>
        <taxon>Corynebacteriaceae</taxon>
        <taxon>Corynebacterium</taxon>
    </lineage>
</organism>
<evidence type="ECO:0000313" key="8">
    <source>
        <dbReference type="Proteomes" id="UP000199065"/>
    </source>
</evidence>
<dbReference type="PROSITE" id="PS51257">
    <property type="entry name" value="PROKAR_LIPOPROTEIN"/>
    <property type="match status" value="1"/>
</dbReference>
<feature type="compositionally biased region" description="Low complexity" evidence="5">
    <location>
        <begin position="48"/>
        <end position="76"/>
    </location>
</feature>
<evidence type="ECO:0000259" key="6">
    <source>
        <dbReference type="PROSITE" id="PS50983"/>
    </source>
</evidence>
<dbReference type="PANTHER" id="PTHR30532">
    <property type="entry name" value="IRON III DICITRATE-BINDING PERIPLASMIC PROTEIN"/>
    <property type="match status" value="1"/>
</dbReference>
<dbReference type="Pfam" id="PF01497">
    <property type="entry name" value="Peripla_BP_2"/>
    <property type="match status" value="1"/>
</dbReference>
<dbReference type="InterPro" id="IPR002491">
    <property type="entry name" value="ABC_transptr_periplasmic_BD"/>
</dbReference>
<keyword evidence="4" id="KW-0732">Signal</keyword>
<dbReference type="STRING" id="185761.SAMN05660282_00313"/>
<accession>A0A1I2PZJ5</accession>
<dbReference type="GO" id="GO:1901678">
    <property type="term" value="P:iron coordination entity transport"/>
    <property type="evidence" value="ECO:0007669"/>
    <property type="project" value="UniProtKB-ARBA"/>
</dbReference>
<evidence type="ECO:0000256" key="4">
    <source>
        <dbReference type="ARBA" id="ARBA00022729"/>
    </source>
</evidence>
<dbReference type="Gene3D" id="3.40.50.1980">
    <property type="entry name" value="Nitrogenase molybdenum iron protein domain"/>
    <property type="match status" value="2"/>
</dbReference>
<evidence type="ECO:0000256" key="3">
    <source>
        <dbReference type="ARBA" id="ARBA00022448"/>
    </source>
</evidence>
<evidence type="ECO:0000256" key="1">
    <source>
        <dbReference type="ARBA" id="ARBA00004196"/>
    </source>
</evidence>
<keyword evidence="3" id="KW-0813">Transport</keyword>
<dbReference type="PANTHER" id="PTHR30532:SF28">
    <property type="entry name" value="PETROBACTIN-BINDING PROTEIN YCLQ"/>
    <property type="match status" value="1"/>
</dbReference>
<dbReference type="SUPFAM" id="SSF53807">
    <property type="entry name" value="Helical backbone' metal receptor"/>
    <property type="match status" value="1"/>
</dbReference>
<protein>
    <submittedName>
        <fullName evidence="7">Iron complex transport system substrate-binding protein</fullName>
    </submittedName>
</protein>
<dbReference type="GO" id="GO:0030288">
    <property type="term" value="C:outer membrane-bounded periplasmic space"/>
    <property type="evidence" value="ECO:0007669"/>
    <property type="project" value="TreeGrafter"/>
</dbReference>
<name>A0A1I2PZJ5_9CORY</name>
<dbReference type="AlphaFoldDB" id="A0A1I2PZJ5"/>
<evidence type="ECO:0000313" key="7">
    <source>
        <dbReference type="EMBL" id="SFG21562.1"/>
    </source>
</evidence>
<proteinExistence type="inferred from homology"/>
<comment type="similarity">
    <text evidence="2">Belongs to the bacterial solute-binding protein 8 family.</text>
</comment>
<evidence type="ECO:0000256" key="5">
    <source>
        <dbReference type="SAM" id="MobiDB-lite"/>
    </source>
</evidence>
<dbReference type="EMBL" id="FOPJ01000001">
    <property type="protein sequence ID" value="SFG21562.1"/>
    <property type="molecule type" value="Genomic_DNA"/>
</dbReference>
<reference evidence="7 8" key="1">
    <citation type="submission" date="2016-10" db="EMBL/GenBank/DDBJ databases">
        <authorList>
            <person name="de Groot N.N."/>
        </authorList>
    </citation>
    <scope>NUCLEOTIDE SEQUENCE [LARGE SCALE GENOMIC DNA]</scope>
    <source>
        <strain>J11</strain>
        <strain evidence="8">PG 39</strain>
    </source>
</reference>
<dbReference type="PROSITE" id="PS50983">
    <property type="entry name" value="FE_B12_PBP"/>
    <property type="match status" value="1"/>
</dbReference>
<keyword evidence="8" id="KW-1185">Reference proteome</keyword>
<evidence type="ECO:0000256" key="2">
    <source>
        <dbReference type="ARBA" id="ARBA00008814"/>
    </source>
</evidence>
<dbReference type="RefSeq" id="WP_223845851.1">
    <property type="nucleotide sequence ID" value="NZ_FOPJ01000001.1"/>
</dbReference>
<comment type="subcellular location">
    <subcellularLocation>
        <location evidence="1">Cell envelope</location>
    </subcellularLocation>
</comment>
<gene>
    <name evidence="7" type="ORF">SAMN05660282_00313</name>
</gene>
<feature type="compositionally biased region" description="Basic and acidic residues" evidence="5">
    <location>
        <begin position="38"/>
        <end position="47"/>
    </location>
</feature>
<dbReference type="InterPro" id="IPR051313">
    <property type="entry name" value="Bact_iron-sidero_bind"/>
</dbReference>
<feature type="region of interest" description="Disordered" evidence="5">
    <location>
        <begin position="34"/>
        <end position="82"/>
    </location>
</feature>
<sequence length="365" mass="39038">MASSHRLGSVRTKHMGAGVIALVTSTALILTGCSSSGDDAKDKDKESTTTTSAAESSEAESSSADSTAAASSTITIKDTEGEQEVKLPVERVAVTDNRAFAVLDEWGVDLVAAPKGLISPNIKRYKENDDILDVGMHFEPNLENLVAAKPDLIINGQRFAKQYDEIKKLNPDTPVVQFNATKKDVDFVETIRDQVLALGKIFNKDSDAEAMVKEFDDAVEKAKKAYDGEKTVMAVIVAGGKIIYINPGNGRTLGPLYELLGLKPALEVEGASAGAHGDDISVEALAEANPDILLVMDRDAPLNSAKKPEYVPAKKAIEESDALQNVNAVKNGAIYYAPTDTYLNESVPLYIDMLNGMADTFKAAK</sequence>